<evidence type="ECO:0000313" key="2">
    <source>
        <dbReference type="WBParaSite" id="PSU_v2.g6397.t1"/>
    </source>
</evidence>
<dbReference type="Gene3D" id="2.30.30.490">
    <property type="match status" value="1"/>
</dbReference>
<name>A0A914Z3C8_9BILA</name>
<dbReference type="Proteomes" id="UP000887577">
    <property type="component" value="Unplaced"/>
</dbReference>
<dbReference type="AlphaFoldDB" id="A0A914Z3C8"/>
<reference evidence="2" key="1">
    <citation type="submission" date="2022-11" db="UniProtKB">
        <authorList>
            <consortium name="WormBaseParasite"/>
        </authorList>
    </citation>
    <scope>IDENTIFICATION</scope>
</reference>
<sequence>MKYNFDSRELLASKHTDTISCDSIQSHAFVLTFNEYCRYIAENKYDSLPAPLQSRCKELWPRGEKCYPRRRFLPHEDTPQELVYFCRKYYSIARKGIYSCAPIPTTSERRRIMRRRPMNQLLPVGNTDMDKNGNCDKSP</sequence>
<dbReference type="WBParaSite" id="PSU_v2.g6397.t1">
    <property type="protein sequence ID" value="PSU_v2.g6397.t1"/>
    <property type="gene ID" value="PSU_v2.g6397"/>
</dbReference>
<keyword evidence="1" id="KW-1185">Reference proteome</keyword>
<protein>
    <submittedName>
        <fullName evidence="2">Uncharacterized protein</fullName>
    </submittedName>
</protein>
<organism evidence="1 2">
    <name type="scientific">Panagrolaimus superbus</name>
    <dbReference type="NCBI Taxonomy" id="310955"/>
    <lineage>
        <taxon>Eukaryota</taxon>
        <taxon>Metazoa</taxon>
        <taxon>Ecdysozoa</taxon>
        <taxon>Nematoda</taxon>
        <taxon>Chromadorea</taxon>
        <taxon>Rhabditida</taxon>
        <taxon>Tylenchina</taxon>
        <taxon>Panagrolaimomorpha</taxon>
        <taxon>Panagrolaimoidea</taxon>
        <taxon>Panagrolaimidae</taxon>
        <taxon>Panagrolaimus</taxon>
    </lineage>
</organism>
<evidence type="ECO:0000313" key="1">
    <source>
        <dbReference type="Proteomes" id="UP000887577"/>
    </source>
</evidence>
<accession>A0A914Z3C8</accession>
<proteinExistence type="predicted"/>
<dbReference type="InterPro" id="IPR043151">
    <property type="entry name" value="BAH_sf"/>
</dbReference>